<evidence type="ECO:0000256" key="2">
    <source>
        <dbReference type="SAM" id="Phobius"/>
    </source>
</evidence>
<keyword evidence="2" id="KW-1133">Transmembrane helix</keyword>
<gene>
    <name evidence="3" type="ORF">PY01335</name>
</gene>
<protein>
    <submittedName>
        <fullName evidence="3">Uncharacterized protein</fullName>
    </submittedName>
</protein>
<feature type="compositionally biased region" description="Polar residues" evidence="1">
    <location>
        <begin position="293"/>
        <end position="302"/>
    </location>
</feature>
<dbReference type="AlphaFoldDB" id="Q7RPW9"/>
<feature type="compositionally biased region" description="Basic and acidic residues" evidence="1">
    <location>
        <begin position="260"/>
        <end position="275"/>
    </location>
</feature>
<accession>Q7RPW9</accession>
<evidence type="ECO:0000256" key="1">
    <source>
        <dbReference type="SAM" id="MobiDB-lite"/>
    </source>
</evidence>
<reference evidence="3 4" key="1">
    <citation type="journal article" date="2002" name="Nature">
        <title>Genome sequence and comparative analysis of the model rodent malaria parasite Plasmodium yoelii yoelii.</title>
        <authorList>
            <person name="Carlton J.M."/>
            <person name="Angiuoli S.V."/>
            <person name="Suh B.B."/>
            <person name="Kooij T.W."/>
            <person name="Pertea M."/>
            <person name="Silva J.C."/>
            <person name="Ermolaeva M.D."/>
            <person name="Allen J.E."/>
            <person name="Selengut J.D."/>
            <person name="Koo H.L."/>
            <person name="Peterson J.D."/>
            <person name="Pop M."/>
            <person name="Kosack D.S."/>
            <person name="Shumway M.F."/>
            <person name="Bidwell S.L."/>
            <person name="Shallom S.J."/>
            <person name="van Aken S.E."/>
            <person name="Riedmuller S.B."/>
            <person name="Feldblyum T.V."/>
            <person name="Cho J.K."/>
            <person name="Quackenbush J."/>
            <person name="Sedegah M."/>
            <person name="Shoaibi A."/>
            <person name="Cummings L.M."/>
            <person name="Florens L."/>
            <person name="Yates J.R."/>
            <person name="Raine J.D."/>
            <person name="Sinden R.E."/>
            <person name="Harris M.A."/>
            <person name="Cunningham D.A."/>
            <person name="Preiser P.R."/>
            <person name="Bergman L.W."/>
            <person name="Vaidya A.B."/>
            <person name="van Lin L.H."/>
            <person name="Janse C.J."/>
            <person name="Waters A.P."/>
            <person name="Smith H.O."/>
            <person name="White O.R."/>
            <person name="Salzberg S.L."/>
            <person name="Venter J.C."/>
            <person name="Fraser C.M."/>
            <person name="Hoffman S.L."/>
            <person name="Gardner M.J."/>
            <person name="Carucci D.J."/>
        </authorList>
    </citation>
    <scope>NUCLEOTIDE SEQUENCE [LARGE SCALE GENOMIC DNA]</scope>
    <source>
        <strain evidence="3 4">17XNL</strain>
    </source>
</reference>
<feature type="transmembrane region" description="Helical" evidence="2">
    <location>
        <begin position="440"/>
        <end position="459"/>
    </location>
</feature>
<keyword evidence="2" id="KW-0472">Membrane</keyword>
<name>Q7RPW9_PLAYO</name>
<dbReference type="Proteomes" id="UP000008553">
    <property type="component" value="Unassembled WGS sequence"/>
</dbReference>
<comment type="caution">
    <text evidence="3">The sequence shown here is derived from an EMBL/GenBank/DDBJ whole genome shotgun (WGS) entry which is preliminary data.</text>
</comment>
<dbReference type="EMBL" id="AABL01000352">
    <property type="protein sequence ID" value="EAA20638.1"/>
    <property type="molecule type" value="Genomic_DNA"/>
</dbReference>
<feature type="compositionally biased region" description="Polar residues" evidence="1">
    <location>
        <begin position="244"/>
        <end position="259"/>
    </location>
</feature>
<dbReference type="KEGG" id="pyo:PY17X_1466900"/>
<evidence type="ECO:0000313" key="3">
    <source>
        <dbReference type="EMBL" id="EAA20638.1"/>
    </source>
</evidence>
<dbReference type="PaxDb" id="73239-Q7RPW9"/>
<dbReference type="InParanoid" id="Q7RPW9"/>
<evidence type="ECO:0000313" key="4">
    <source>
        <dbReference type="Proteomes" id="UP000008553"/>
    </source>
</evidence>
<keyword evidence="4" id="KW-1185">Reference proteome</keyword>
<keyword evidence="2" id="KW-0812">Transmembrane</keyword>
<proteinExistence type="predicted"/>
<feature type="region of interest" description="Disordered" evidence="1">
    <location>
        <begin position="231"/>
        <end position="308"/>
    </location>
</feature>
<organism evidence="3 4">
    <name type="scientific">Plasmodium yoelii yoelii</name>
    <dbReference type="NCBI Taxonomy" id="73239"/>
    <lineage>
        <taxon>Eukaryota</taxon>
        <taxon>Sar</taxon>
        <taxon>Alveolata</taxon>
        <taxon>Apicomplexa</taxon>
        <taxon>Aconoidasida</taxon>
        <taxon>Haemosporida</taxon>
        <taxon>Plasmodiidae</taxon>
        <taxon>Plasmodium</taxon>
        <taxon>Plasmodium (Vinckeia)</taxon>
    </lineage>
</organism>
<sequence length="509" mass="60707">MLKYNKGWKCPIQFIQTKLFTTITDKTNYNNKYNKFLTNNMNINNNDLFSKYVKIKNINNYNFFFYGILHGQIQGKSSSGKDCSELINKINPHYIFLELCETRLNKLFYKLSNKDKINNYQNNNYSKFTYLPRIHNGFMQDEYLPILEKSIKNKKFNFFLFDRNINTIKNRLDYNLLYDTKSYKQFFNYCIESIALRHYTYDIFIKLYKDYDSKNGINKNNSITEIKSQNNNYTNDVNSERKQNITTNSFDTQLYSNSNKMDDKAQKGDYDDDKAQQNGGKNSQNDYDDDKAQQNGGKNSQNDYDDDKAQEKYRSDILNEDLESLNKLNLLNILNERLNTLSKSTYHVLIDEKVKYGVYNIWCSILNNETNFFENQEKKNIIIICNANILEMLTQEFDTAYFNIFKKYTNSKNKNCNNTSQLLIFENPYNSYNDNIKPHWPLIFIKYYIIPYFILYFVLNTSYNLFSWIYKSNFQTNPPLSHNILDIKVVTIQNSLKYDNSFFILKKNN</sequence>